<sequence>VLVNNQAVTISTVKADAEFSADDTNAPANPISTENSQMNRVLLVISGQAHNTFAGLNYLDCALATDNQWQVNLDGGTYEDLTPNGQMVDQDWYCILQGANASFLFMFDITDLMATNVDGKIGVKLTNAVSKQDSLITTVSIAVQYLWRK</sequence>
<proteinExistence type="predicted"/>
<comment type="caution">
    <text evidence="1">The sequence shown here is derived from an EMBL/GenBank/DDBJ whole genome shotgun (WGS) entry which is preliminary data.</text>
</comment>
<accession>A0A0G1Y5R9</accession>
<name>A0A0G1Y5R9_9BACT</name>
<organism evidence="1 2">
    <name type="scientific">Candidatus Gottesmanbacteria bacterium GW2011_GWB1_49_7</name>
    <dbReference type="NCBI Taxonomy" id="1618448"/>
    <lineage>
        <taxon>Bacteria</taxon>
        <taxon>Candidatus Gottesmaniibacteriota</taxon>
    </lineage>
</organism>
<feature type="non-terminal residue" evidence="1">
    <location>
        <position position="1"/>
    </location>
</feature>
<dbReference type="EMBL" id="LCQD01000044">
    <property type="protein sequence ID" value="KKW10217.1"/>
    <property type="molecule type" value="Genomic_DNA"/>
</dbReference>
<evidence type="ECO:0000313" key="1">
    <source>
        <dbReference type="EMBL" id="KKW10217.1"/>
    </source>
</evidence>
<gene>
    <name evidence="1" type="ORF">UY48_C0044G0001</name>
</gene>
<reference evidence="1 2" key="1">
    <citation type="journal article" date="2015" name="Nature">
        <title>rRNA introns, odd ribosomes, and small enigmatic genomes across a large radiation of phyla.</title>
        <authorList>
            <person name="Brown C.T."/>
            <person name="Hug L.A."/>
            <person name="Thomas B.C."/>
            <person name="Sharon I."/>
            <person name="Castelle C.J."/>
            <person name="Singh A."/>
            <person name="Wilkins M.J."/>
            <person name="Williams K.H."/>
            <person name="Banfield J.F."/>
        </authorList>
    </citation>
    <scope>NUCLEOTIDE SEQUENCE [LARGE SCALE GENOMIC DNA]</scope>
</reference>
<evidence type="ECO:0000313" key="2">
    <source>
        <dbReference type="Proteomes" id="UP000034588"/>
    </source>
</evidence>
<dbReference type="AlphaFoldDB" id="A0A0G1Y5R9"/>
<dbReference type="Proteomes" id="UP000034588">
    <property type="component" value="Unassembled WGS sequence"/>
</dbReference>
<protein>
    <submittedName>
        <fullName evidence="1">Uncharacterized protein</fullName>
    </submittedName>
</protein>